<sequence length="204" mass="23509">MNHEDEFARAWADPRNTRFEPPPIDVNRMLAERYRASEPLTFTRAMLWDLEIRKAWHPDIYIPYVVREGSAFSWNAADDLMTFDRSSQQRRWLDQDDFGMVLERVHLNPAEQRVTFVGAAELPGPDGTTLRAGTKQPLFHIEHAVGGDEEQPLNLWRIVHLTEGPDERLAEALSGRTYQGGLPGFIEIYIRSVLNVRLDRIDIA</sequence>
<evidence type="ECO:0008006" key="3">
    <source>
        <dbReference type="Google" id="ProtNLM"/>
    </source>
</evidence>
<evidence type="ECO:0000313" key="1">
    <source>
        <dbReference type="EMBL" id="NUW30965.1"/>
    </source>
</evidence>
<dbReference type="AlphaFoldDB" id="A0A7Y6M228"/>
<protein>
    <recommendedName>
        <fullName evidence="3">SRPBCC family protein</fullName>
    </recommendedName>
</protein>
<dbReference type="Proteomes" id="UP000586042">
    <property type="component" value="Unassembled WGS sequence"/>
</dbReference>
<name>A0A7Y6M228_9ACTN</name>
<reference evidence="1 2" key="1">
    <citation type="submission" date="2020-06" db="EMBL/GenBank/DDBJ databases">
        <title>Nonomuraea sp. SMC257, a novel actinomycete isolated from soil.</title>
        <authorList>
            <person name="Chanama M."/>
        </authorList>
    </citation>
    <scope>NUCLEOTIDE SEQUENCE [LARGE SCALE GENOMIC DNA]</scope>
    <source>
        <strain evidence="1 2">SMC257</strain>
    </source>
</reference>
<dbReference type="EMBL" id="JABWGN010000002">
    <property type="protein sequence ID" value="NUW30965.1"/>
    <property type="molecule type" value="Genomic_DNA"/>
</dbReference>
<accession>A0A7Y6M228</accession>
<evidence type="ECO:0000313" key="2">
    <source>
        <dbReference type="Proteomes" id="UP000586042"/>
    </source>
</evidence>
<gene>
    <name evidence="1" type="ORF">HTZ77_05965</name>
</gene>
<keyword evidence="2" id="KW-1185">Reference proteome</keyword>
<organism evidence="1 2">
    <name type="scientific">Nonomuraea montanisoli</name>
    <dbReference type="NCBI Taxonomy" id="2741721"/>
    <lineage>
        <taxon>Bacteria</taxon>
        <taxon>Bacillati</taxon>
        <taxon>Actinomycetota</taxon>
        <taxon>Actinomycetes</taxon>
        <taxon>Streptosporangiales</taxon>
        <taxon>Streptosporangiaceae</taxon>
        <taxon>Nonomuraea</taxon>
    </lineage>
</organism>
<proteinExistence type="predicted"/>
<comment type="caution">
    <text evidence="1">The sequence shown here is derived from an EMBL/GenBank/DDBJ whole genome shotgun (WGS) entry which is preliminary data.</text>
</comment>